<dbReference type="Proteomes" id="UP000801492">
    <property type="component" value="Unassembled WGS sequence"/>
</dbReference>
<evidence type="ECO:0000313" key="2">
    <source>
        <dbReference type="EMBL" id="KAF2898160.1"/>
    </source>
</evidence>
<gene>
    <name evidence="2" type="ORF">ILUMI_08030</name>
</gene>
<dbReference type="AlphaFoldDB" id="A0A8K0D2D8"/>
<reference evidence="2" key="1">
    <citation type="submission" date="2019-08" db="EMBL/GenBank/DDBJ databases">
        <title>The genome of the North American firefly Photinus pyralis.</title>
        <authorList>
            <consortium name="Photinus pyralis genome working group"/>
            <person name="Fallon T.R."/>
            <person name="Sander Lower S.E."/>
            <person name="Weng J.-K."/>
        </authorList>
    </citation>
    <scope>NUCLEOTIDE SEQUENCE</scope>
    <source>
        <strain evidence="2">TRF0915ILg1</strain>
        <tissue evidence="2">Whole body</tissue>
    </source>
</reference>
<protein>
    <submittedName>
        <fullName evidence="2">Uncharacterized protein</fullName>
    </submittedName>
</protein>
<proteinExistence type="predicted"/>
<keyword evidence="1" id="KW-0175">Coiled coil</keyword>
<evidence type="ECO:0000313" key="3">
    <source>
        <dbReference type="Proteomes" id="UP000801492"/>
    </source>
</evidence>
<dbReference type="EMBL" id="VTPC01003677">
    <property type="protein sequence ID" value="KAF2898160.1"/>
    <property type="molecule type" value="Genomic_DNA"/>
</dbReference>
<evidence type="ECO:0000256" key="1">
    <source>
        <dbReference type="SAM" id="Coils"/>
    </source>
</evidence>
<keyword evidence="3" id="KW-1185">Reference proteome</keyword>
<accession>A0A8K0D2D8</accession>
<organism evidence="2 3">
    <name type="scientific">Ignelater luminosus</name>
    <name type="common">Cucubano</name>
    <name type="synonym">Pyrophorus luminosus</name>
    <dbReference type="NCBI Taxonomy" id="2038154"/>
    <lineage>
        <taxon>Eukaryota</taxon>
        <taxon>Metazoa</taxon>
        <taxon>Ecdysozoa</taxon>
        <taxon>Arthropoda</taxon>
        <taxon>Hexapoda</taxon>
        <taxon>Insecta</taxon>
        <taxon>Pterygota</taxon>
        <taxon>Neoptera</taxon>
        <taxon>Endopterygota</taxon>
        <taxon>Coleoptera</taxon>
        <taxon>Polyphaga</taxon>
        <taxon>Elateriformia</taxon>
        <taxon>Elateroidea</taxon>
        <taxon>Elateridae</taxon>
        <taxon>Agrypninae</taxon>
        <taxon>Pyrophorini</taxon>
        <taxon>Ignelater</taxon>
    </lineage>
</organism>
<comment type="caution">
    <text evidence="2">The sequence shown here is derived from an EMBL/GenBank/DDBJ whole genome shotgun (WGS) entry which is preliminary data.</text>
</comment>
<name>A0A8K0D2D8_IGNLU</name>
<feature type="coiled-coil region" evidence="1">
    <location>
        <begin position="61"/>
        <end position="88"/>
    </location>
</feature>
<sequence>MPVALFNPRVEFRRATATATTQISWSNTHVTGIEIRNKKEGRNDDNDDKKMKRNKIMLKEIKHIRRKQKKYKEQIKASERKAAIEKAKNLHKKVEYIEKDKRKKNLITGIDMDSIESKQLKEEMVWKSKVTWAV</sequence>